<dbReference type="EMBL" id="MRZV01002077">
    <property type="protein sequence ID" value="PIK34791.1"/>
    <property type="molecule type" value="Genomic_DNA"/>
</dbReference>
<evidence type="ECO:0000259" key="1">
    <source>
        <dbReference type="Pfam" id="PF05729"/>
    </source>
</evidence>
<accession>A0A2G8JGB2</accession>
<name>A0A2G8JGB2_STIJA</name>
<feature type="domain" description="NACHT" evidence="1">
    <location>
        <begin position="330"/>
        <end position="488"/>
    </location>
</feature>
<dbReference type="SUPFAM" id="SSF48726">
    <property type="entry name" value="Immunoglobulin"/>
    <property type="match status" value="1"/>
</dbReference>
<dbReference type="PANTHER" id="PTHR46312:SF2">
    <property type="entry name" value="NUCLEOTIDE-BINDING OLIGOMERIZATION DOMAIN-CONTAINING PROTEIN 2-LIKE"/>
    <property type="match status" value="1"/>
</dbReference>
<dbReference type="Pfam" id="PF05729">
    <property type="entry name" value="NACHT"/>
    <property type="match status" value="1"/>
</dbReference>
<protein>
    <recommendedName>
        <fullName evidence="1">NACHT domain-containing protein</fullName>
    </recommendedName>
</protein>
<gene>
    <name evidence="2" type="ORF">BSL78_28383</name>
</gene>
<evidence type="ECO:0000313" key="3">
    <source>
        <dbReference type="Proteomes" id="UP000230750"/>
    </source>
</evidence>
<dbReference type="InterPro" id="IPR013783">
    <property type="entry name" value="Ig-like_fold"/>
</dbReference>
<dbReference type="Gene3D" id="3.40.50.300">
    <property type="entry name" value="P-loop containing nucleotide triphosphate hydrolases"/>
    <property type="match status" value="1"/>
</dbReference>
<dbReference type="InterPro" id="IPR007111">
    <property type="entry name" value="NACHT_NTPase"/>
</dbReference>
<dbReference type="Gene3D" id="2.60.40.10">
    <property type="entry name" value="Immunoglobulins"/>
    <property type="match status" value="1"/>
</dbReference>
<dbReference type="InterPro" id="IPR027417">
    <property type="entry name" value="P-loop_NTPase"/>
</dbReference>
<comment type="caution">
    <text evidence="2">The sequence shown here is derived from an EMBL/GenBank/DDBJ whole genome shotgun (WGS) entry which is preliminary data.</text>
</comment>
<sequence>MHSFLFPAAELHCPVSAYAEIGNYAVLNCSLEAFHNLYWYKDTSTGTSPIVKIENNKKYILERTGHFNISDDGSLLIRDIKGEHLGRYEIIHFRRDNEIEKSNVELKIAKKPSKRCPQIADCAKCDECTLVMKVGNDVSCTSLESRPLINVTFDVLGDNGSTFTDPIGTVYYNNVSDTWNTSSTIHLKSPNCSRFFNLTCSVEGNNLFDLSYSFAVIRVDNTNRRHNDNVEVELTTKPLLNVEGENTENTTISKDLEKMTDHLIQCLKDEYNTLSFIKPLPWGREIHIKHVYTASSFDVITPKESCSVSSTEFLESSDQDTMKRVIFIAALGHGKSTLQQYLAWKWSEKSKESKNERLLFFLHAKGIDINKGIAEALYSKLPADLQQILRVEDLAYILTNRKCRIVIDGLDEIAPNTEEKEKYNVLTPGDIQIRGLLQNSNLDDYRDMQLWVTSRELDNDNAHFFPPFTEIHMRALTTQQLENYVEKVSVECMSFRYSDGHLKMVPDEFTKQITLPKMKQVLFVEMSIGSDDTLIALIRMANDHAIENLGYGV</sequence>
<keyword evidence="3" id="KW-1185">Reference proteome</keyword>
<dbReference type="PANTHER" id="PTHR46312">
    <property type="entry name" value="NACHT DOMAIN-CONTAINING PROTEIN"/>
    <property type="match status" value="1"/>
</dbReference>
<evidence type="ECO:0000313" key="2">
    <source>
        <dbReference type="EMBL" id="PIK34791.1"/>
    </source>
</evidence>
<organism evidence="2 3">
    <name type="scientific">Stichopus japonicus</name>
    <name type="common">Sea cucumber</name>
    <dbReference type="NCBI Taxonomy" id="307972"/>
    <lineage>
        <taxon>Eukaryota</taxon>
        <taxon>Metazoa</taxon>
        <taxon>Echinodermata</taxon>
        <taxon>Eleutherozoa</taxon>
        <taxon>Echinozoa</taxon>
        <taxon>Holothuroidea</taxon>
        <taxon>Aspidochirotacea</taxon>
        <taxon>Aspidochirotida</taxon>
        <taxon>Stichopodidae</taxon>
        <taxon>Apostichopus</taxon>
    </lineage>
</organism>
<dbReference type="InterPro" id="IPR036179">
    <property type="entry name" value="Ig-like_dom_sf"/>
</dbReference>
<dbReference type="AlphaFoldDB" id="A0A2G8JGB2"/>
<proteinExistence type="predicted"/>
<dbReference type="Proteomes" id="UP000230750">
    <property type="component" value="Unassembled WGS sequence"/>
</dbReference>
<reference evidence="2 3" key="1">
    <citation type="journal article" date="2017" name="PLoS Biol.">
        <title>The sea cucumber genome provides insights into morphological evolution and visceral regeneration.</title>
        <authorList>
            <person name="Zhang X."/>
            <person name="Sun L."/>
            <person name="Yuan J."/>
            <person name="Sun Y."/>
            <person name="Gao Y."/>
            <person name="Zhang L."/>
            <person name="Li S."/>
            <person name="Dai H."/>
            <person name="Hamel J.F."/>
            <person name="Liu C."/>
            <person name="Yu Y."/>
            <person name="Liu S."/>
            <person name="Lin W."/>
            <person name="Guo K."/>
            <person name="Jin S."/>
            <person name="Xu P."/>
            <person name="Storey K.B."/>
            <person name="Huan P."/>
            <person name="Zhang T."/>
            <person name="Zhou Y."/>
            <person name="Zhang J."/>
            <person name="Lin C."/>
            <person name="Li X."/>
            <person name="Xing L."/>
            <person name="Huo D."/>
            <person name="Sun M."/>
            <person name="Wang L."/>
            <person name="Mercier A."/>
            <person name="Li F."/>
            <person name="Yang H."/>
            <person name="Xiang J."/>
        </authorList>
    </citation>
    <scope>NUCLEOTIDE SEQUENCE [LARGE SCALE GENOMIC DNA]</scope>
    <source>
        <strain evidence="2">Shaxun</strain>
        <tissue evidence="2">Muscle</tissue>
    </source>
</reference>